<dbReference type="Gene3D" id="1.20.120.330">
    <property type="entry name" value="Nucleotidyltransferases domain 2"/>
    <property type="match status" value="1"/>
</dbReference>
<dbReference type="EMBL" id="DAAQTX010000007">
    <property type="protein sequence ID" value="HAE0858205.1"/>
    <property type="molecule type" value="Genomic_DNA"/>
</dbReference>
<evidence type="ECO:0000313" key="3">
    <source>
        <dbReference type="EMBL" id="HAB3545506.1"/>
    </source>
</evidence>
<name>A0A3W0PHL1_SALET</name>
<evidence type="ECO:0000313" key="4">
    <source>
        <dbReference type="EMBL" id="HAE0858205.1"/>
    </source>
</evidence>
<evidence type="ECO:0000313" key="2">
    <source>
        <dbReference type="EMBL" id="HAB2219440.1"/>
    </source>
</evidence>
<gene>
    <name evidence="1" type="ORF">AHQ53_12435</name>
    <name evidence="4" type="ORF">G2899_12405</name>
    <name evidence="2" type="ORF">GB563_01070</name>
    <name evidence="3" type="ORF">GJE31_10845</name>
</gene>
<reference evidence="4" key="3">
    <citation type="submission" date="2019-08" db="EMBL/GenBank/DDBJ databases">
        <authorList>
            <consortium name="NCBI Pathogen Detection Project"/>
        </authorList>
    </citation>
    <scope>NUCLEOTIDE SEQUENCE</scope>
    <source>
        <strain evidence="4">Salmonella enterica</strain>
    </source>
</reference>
<sequence>MNFNRYLCQEFIEAELGCTDPTQLHLFKEQIANFTLVQDKVPSLNSAIISDACDVFFKSALSFLEALFSLKRGHSSWAIVKLYYSIFYSLRTYLLLGGYAPIKNGKGEIYFIKCEDNSSPIRISTGSIKGDHKTTIKAFSQFYPSHKLNTNTIDSINIFEWAMQCRELVNYRNSSFIEPDYGYDAIPGTLSDADHINYLIKQYLNDEYYTYCFDREHSLLSTASVLIFEAIQKFRNFNIPFLTRERQLVFKQLIKKSGLKNADALIDLFYSDADVAFSEN</sequence>
<reference evidence="4" key="1">
    <citation type="journal article" date="2018" name="Genome Biol.">
        <title>SKESA: strategic k-mer extension for scrupulous assemblies.</title>
        <authorList>
            <person name="Souvorov A."/>
            <person name="Agarwala R."/>
            <person name="Lipman D.J."/>
        </authorList>
    </citation>
    <scope>NUCLEOTIDE SEQUENCE</scope>
    <source>
        <strain evidence="4">Salmonella enterica</strain>
    </source>
</reference>
<accession>A0A3W0PHL1</accession>
<dbReference type="EMBL" id="DAAGAD010000001">
    <property type="protein sequence ID" value="HAB2219440.1"/>
    <property type="molecule type" value="Genomic_DNA"/>
</dbReference>
<accession>A0A3V5VQ82</accession>
<protein>
    <submittedName>
        <fullName evidence="4">Uncharacterized protein</fullName>
    </submittedName>
</protein>
<dbReference type="EMBL" id="AAHJJF010000007">
    <property type="protein sequence ID" value="EBW8256164.1"/>
    <property type="molecule type" value="Genomic_DNA"/>
</dbReference>
<comment type="caution">
    <text evidence="4">The sequence shown here is derived from an EMBL/GenBank/DDBJ whole genome shotgun (WGS) entry which is preliminary data.</text>
</comment>
<reference evidence="1" key="2">
    <citation type="submission" date="2018-07" db="EMBL/GenBank/DDBJ databases">
        <authorList>
            <consortium name="GenomeTrakr network: Whole genome sequencing for foodborne pathogen traceback"/>
        </authorList>
    </citation>
    <scope>NUCLEOTIDE SEQUENCE</scope>
    <source>
        <strain evidence="1">FDA00000090</strain>
    </source>
</reference>
<dbReference type="RefSeq" id="WP_052940742.1">
    <property type="nucleotide sequence ID" value="NZ_CP030024.1"/>
</dbReference>
<dbReference type="EMBL" id="DAAGLK010000006">
    <property type="protein sequence ID" value="HAB3545506.1"/>
    <property type="molecule type" value="Genomic_DNA"/>
</dbReference>
<proteinExistence type="predicted"/>
<evidence type="ECO:0000313" key="1">
    <source>
        <dbReference type="EMBL" id="EBW8256164.1"/>
    </source>
</evidence>
<organism evidence="4">
    <name type="scientific">Salmonella enterica subsp. enterica serovar Ohio</name>
    <dbReference type="NCBI Taxonomy" id="117541"/>
    <lineage>
        <taxon>Bacteria</taxon>
        <taxon>Pseudomonadati</taxon>
        <taxon>Pseudomonadota</taxon>
        <taxon>Gammaproteobacteria</taxon>
        <taxon>Enterobacterales</taxon>
        <taxon>Enterobacteriaceae</taxon>
        <taxon>Salmonella</taxon>
    </lineage>
</organism>
<dbReference type="AlphaFoldDB" id="A0A3W0PHL1"/>